<accession>A0AAV5DGH3</accession>
<evidence type="ECO:0000313" key="2">
    <source>
        <dbReference type="Proteomes" id="UP001054889"/>
    </source>
</evidence>
<dbReference type="Proteomes" id="UP001054889">
    <property type="component" value="Unassembled WGS sequence"/>
</dbReference>
<evidence type="ECO:0000313" key="1">
    <source>
        <dbReference type="EMBL" id="GJN09618.1"/>
    </source>
</evidence>
<comment type="caution">
    <text evidence="1">The sequence shown here is derived from an EMBL/GenBank/DDBJ whole genome shotgun (WGS) entry which is preliminary data.</text>
</comment>
<protein>
    <submittedName>
        <fullName evidence="1">Uncharacterized protein</fullName>
    </submittedName>
</protein>
<reference evidence="1" key="2">
    <citation type="submission" date="2021-12" db="EMBL/GenBank/DDBJ databases">
        <title>Resequencing data analysis of finger millet.</title>
        <authorList>
            <person name="Hatakeyama M."/>
            <person name="Aluri S."/>
            <person name="Balachadran M.T."/>
            <person name="Sivarajan S.R."/>
            <person name="Poveda L."/>
            <person name="Shimizu-Inatsugi R."/>
            <person name="Schlapbach R."/>
            <person name="Sreeman S.M."/>
            <person name="Shimizu K.K."/>
        </authorList>
    </citation>
    <scope>NUCLEOTIDE SEQUENCE</scope>
</reference>
<dbReference type="AlphaFoldDB" id="A0AAV5DGH3"/>
<organism evidence="1 2">
    <name type="scientific">Eleusine coracana subsp. coracana</name>
    <dbReference type="NCBI Taxonomy" id="191504"/>
    <lineage>
        <taxon>Eukaryota</taxon>
        <taxon>Viridiplantae</taxon>
        <taxon>Streptophyta</taxon>
        <taxon>Embryophyta</taxon>
        <taxon>Tracheophyta</taxon>
        <taxon>Spermatophyta</taxon>
        <taxon>Magnoliopsida</taxon>
        <taxon>Liliopsida</taxon>
        <taxon>Poales</taxon>
        <taxon>Poaceae</taxon>
        <taxon>PACMAD clade</taxon>
        <taxon>Chloridoideae</taxon>
        <taxon>Cynodonteae</taxon>
        <taxon>Eleusininae</taxon>
        <taxon>Eleusine</taxon>
    </lineage>
</organism>
<reference evidence="1" key="1">
    <citation type="journal article" date="2018" name="DNA Res.">
        <title>Multiple hybrid de novo genome assembly of finger millet, an orphan allotetraploid crop.</title>
        <authorList>
            <person name="Hatakeyama M."/>
            <person name="Aluri S."/>
            <person name="Balachadran M.T."/>
            <person name="Sivarajan S.R."/>
            <person name="Patrignani A."/>
            <person name="Gruter S."/>
            <person name="Poveda L."/>
            <person name="Shimizu-Inatsugi R."/>
            <person name="Baeten J."/>
            <person name="Francoijs K.J."/>
            <person name="Nataraja K.N."/>
            <person name="Reddy Y.A.N."/>
            <person name="Phadnis S."/>
            <person name="Ravikumar R.L."/>
            <person name="Schlapbach R."/>
            <person name="Sreeman S.M."/>
            <person name="Shimizu K.K."/>
        </authorList>
    </citation>
    <scope>NUCLEOTIDE SEQUENCE</scope>
</reference>
<proteinExistence type="predicted"/>
<name>A0AAV5DGH3_ELECO</name>
<gene>
    <name evidence="1" type="primary">ga27640</name>
    <name evidence="1" type="ORF">PR202_ga27640</name>
</gene>
<dbReference type="EMBL" id="BQKI01000016">
    <property type="protein sequence ID" value="GJN09618.1"/>
    <property type="molecule type" value="Genomic_DNA"/>
</dbReference>
<sequence>MRKKVASSYEERIGLRATREEGIAGEVAAAPCVDVWGRTSILRGLDEGFDCGCSRQVKEVAAVRGVAQLGGGGIEGAGRARVLSSANHGV</sequence>
<keyword evidence="2" id="KW-1185">Reference proteome</keyword>